<evidence type="ECO:0000256" key="12">
    <source>
        <dbReference type="ARBA" id="ARBA00031184"/>
    </source>
</evidence>
<evidence type="ECO:0000256" key="4">
    <source>
        <dbReference type="ARBA" id="ARBA00012449"/>
    </source>
</evidence>
<dbReference type="Pfam" id="PF22456">
    <property type="entry name" value="PqqF-like_C_4"/>
    <property type="match status" value="1"/>
</dbReference>
<evidence type="ECO:0000256" key="7">
    <source>
        <dbReference type="ARBA" id="ARBA00022723"/>
    </source>
</evidence>
<dbReference type="EMBL" id="JBEVCJ010000002">
    <property type="protein sequence ID" value="MET1254124.1"/>
    <property type="molecule type" value="Genomic_DNA"/>
</dbReference>
<evidence type="ECO:0000256" key="6">
    <source>
        <dbReference type="ARBA" id="ARBA00022670"/>
    </source>
</evidence>
<keyword evidence="9" id="KW-0862">Zinc</keyword>
<dbReference type="InterPro" id="IPR011249">
    <property type="entry name" value="Metalloenz_LuxS/M16"/>
</dbReference>
<evidence type="ECO:0000259" key="18">
    <source>
        <dbReference type="Pfam" id="PF22456"/>
    </source>
</evidence>
<dbReference type="PANTHER" id="PTHR43690:SF18">
    <property type="entry name" value="INSULIN-DEGRADING ENZYME-RELATED"/>
    <property type="match status" value="1"/>
</dbReference>
<keyword evidence="8" id="KW-0378">Hydrolase</keyword>
<dbReference type="PROSITE" id="PS00143">
    <property type="entry name" value="INSULINASE"/>
    <property type="match status" value="1"/>
</dbReference>
<evidence type="ECO:0000256" key="13">
    <source>
        <dbReference type="ARBA" id="ARBA00033450"/>
    </source>
</evidence>
<dbReference type="Proteomes" id="UP001548189">
    <property type="component" value="Unassembled WGS sequence"/>
</dbReference>
<dbReference type="RefSeq" id="WP_353873673.1">
    <property type="nucleotide sequence ID" value="NZ_JBEVCJ010000002.1"/>
</dbReference>
<feature type="domain" description="Peptidase M16 C-terminal" evidence="16">
    <location>
        <begin position="232"/>
        <end position="407"/>
    </location>
</feature>
<reference evidence="19 20" key="1">
    <citation type="submission" date="2024-06" db="EMBL/GenBank/DDBJ databases">
        <authorList>
            <person name="Li F."/>
        </authorList>
    </citation>
    <scope>NUCLEOTIDE SEQUENCE [LARGE SCALE GENOMIC DNA]</scope>
    <source>
        <strain evidence="19 20">GXAS 311</strain>
    </source>
</reference>
<sequence length="970" mass="110436">MIKAIIIGVVSSSLVTVLPNAYGAKTSFSGEQLFAAQSSGSHSAKQPMIIASPNDEREYRAIKLENQIEIILVSDPSVDKSAASLSVGVGLLHDPMSQQGMAHYLEHMLFLGTERFPEANGYSEFMAKNGGNSNAYTWLEITNYMFEIKNDAYAEALDRFADFFKSPKLYKEYSEKEKSAVNAEWSMRRELDFFGQFKLNRSMMGSHPANRFLIGNLETLGDKKESELHATMVDFYNRYYSANIMKVALVSNQPLATMEKMAKQYFSDIKNKNIDKPSVEHQLNFKKLGKKRIHYVPNEDVKQMIIDFTIENNQQKYRQKPNRFLSYLMSSEMPGTPASVLKKAGLISQLNVSITPDMYGNYGQFSIDVDLTSDGMQQREKIIQVIMNYIDKIKHEGVDKKYFKEIKVSLANQFQFLEKGSAFDYVSQLSAQMQQYPIHEVISAPYTFESFNASSIQSVLEQLTPERLRIWYISQQEPHDQSMHFYNGKYKIVDIPDSEIQSWRKPSSFALNLPKVNSLLPEGFEIKTSGKSASKPELVHDEKGIKVWHLASPNFHHQPKGNLRIYINNPERLNNIEGQILLALWADLLQLELSTLTTEASIAGMNLNISVRNGMELVVSGFTDKQLVLIEKVLKKLRIKVDDKAFVQAVDRFVREIQNQEKQFPISQLFQYVRKIVTSSGYSNAQLIAAAKSIKPQVLEAFIETVLINNQIRTFAFGNYNQKDLSALVAAIQQTLPEKRKVTDYAITKIIKPETGKTLSFKKDLFVADVAVADLSIHPDPSVRQEARAEVLQNHFGTVTYDKLRTEEQLAYAVSGIATKIRQYSALGVVIQTPVKDAEAMQQRIDAFKNEYAAKLAKMTDAEFAEIKNSTLVELKEKPKNLNEEQSLFLNDWYYEEWSFDSRQKLIAEVEKVTLADIKQFYAETLGSDNAFRINIQLRGAKFKDKPFATIKDEKVIDDLVNFHESAQYQ</sequence>
<evidence type="ECO:0000259" key="16">
    <source>
        <dbReference type="Pfam" id="PF05193"/>
    </source>
</evidence>
<dbReference type="Pfam" id="PF16187">
    <property type="entry name" value="Peptidase_M16_M"/>
    <property type="match status" value="1"/>
</dbReference>
<comment type="function">
    <text evidence="2">Endopeptidase that degrades small peptides of less than 7 kDa, such as glucagon and insulin.</text>
</comment>
<dbReference type="Pfam" id="PF05193">
    <property type="entry name" value="Peptidase_M16_C"/>
    <property type="match status" value="1"/>
</dbReference>
<feature type="domain" description="Peptidase M16 N-terminal" evidence="15">
    <location>
        <begin position="70"/>
        <end position="187"/>
    </location>
</feature>
<evidence type="ECO:0000256" key="9">
    <source>
        <dbReference type="ARBA" id="ARBA00022833"/>
    </source>
</evidence>
<evidence type="ECO:0000256" key="2">
    <source>
        <dbReference type="ARBA" id="ARBA00002184"/>
    </source>
</evidence>
<keyword evidence="6" id="KW-0645">Protease</keyword>
<name>A0ABV2BQC9_9GAMM</name>
<proteinExistence type="inferred from homology"/>
<comment type="similarity">
    <text evidence="3 14">Belongs to the peptidase M16 family.</text>
</comment>
<accession>A0ABV2BQC9</accession>
<evidence type="ECO:0000256" key="8">
    <source>
        <dbReference type="ARBA" id="ARBA00022801"/>
    </source>
</evidence>
<dbReference type="PANTHER" id="PTHR43690">
    <property type="entry name" value="NARDILYSIN"/>
    <property type="match status" value="1"/>
</dbReference>
<evidence type="ECO:0000256" key="10">
    <source>
        <dbReference type="ARBA" id="ARBA00023049"/>
    </source>
</evidence>
<keyword evidence="10" id="KW-0482">Metalloprotease</keyword>
<keyword evidence="20" id="KW-1185">Reference proteome</keyword>
<protein>
    <recommendedName>
        <fullName evidence="5">Protease 3</fullName>
        <ecNumber evidence="4">3.4.24.55</ecNumber>
    </recommendedName>
    <alternativeName>
        <fullName evidence="13">Pitrilysin</fullName>
    </alternativeName>
    <alternativeName>
        <fullName evidence="12">Protease III</fullName>
    </alternativeName>
    <alternativeName>
        <fullName evidence="11">Protease pi</fullName>
    </alternativeName>
</protein>
<comment type="caution">
    <text evidence="19">The sequence shown here is derived from an EMBL/GenBank/DDBJ whole genome shotgun (WGS) entry which is preliminary data.</text>
</comment>
<dbReference type="InterPro" id="IPR032632">
    <property type="entry name" value="Peptidase_M16_M"/>
</dbReference>
<dbReference type="InterPro" id="IPR007863">
    <property type="entry name" value="Peptidase_M16_C"/>
</dbReference>
<evidence type="ECO:0000256" key="5">
    <source>
        <dbReference type="ARBA" id="ARBA00017565"/>
    </source>
</evidence>
<feature type="domain" description="Coenzyme PQQ synthesis protein F-like C-terminal lobe" evidence="18">
    <location>
        <begin position="793"/>
        <end position="887"/>
    </location>
</feature>
<dbReference type="InterPro" id="IPR050626">
    <property type="entry name" value="Peptidase_M16"/>
</dbReference>
<dbReference type="SUPFAM" id="SSF63411">
    <property type="entry name" value="LuxS/MPP-like metallohydrolase"/>
    <property type="match status" value="4"/>
</dbReference>
<dbReference type="EC" id="3.4.24.55" evidence="4"/>
<evidence type="ECO:0000256" key="3">
    <source>
        <dbReference type="ARBA" id="ARBA00007261"/>
    </source>
</evidence>
<dbReference type="InterPro" id="IPR001431">
    <property type="entry name" value="Pept_M16_Zn_BS"/>
</dbReference>
<dbReference type="InterPro" id="IPR054734">
    <property type="entry name" value="PqqF-like_C_4"/>
</dbReference>
<feature type="domain" description="Peptidase M16 middle/third" evidence="17">
    <location>
        <begin position="414"/>
        <end position="690"/>
    </location>
</feature>
<dbReference type="Gene3D" id="3.30.830.10">
    <property type="entry name" value="Metalloenzyme, LuxS/M16 peptidase-like"/>
    <property type="match status" value="4"/>
</dbReference>
<evidence type="ECO:0000259" key="17">
    <source>
        <dbReference type="Pfam" id="PF16187"/>
    </source>
</evidence>
<dbReference type="InterPro" id="IPR011765">
    <property type="entry name" value="Pept_M16_N"/>
</dbReference>
<organism evidence="19 20">
    <name type="scientific">Aliikangiella maris</name>
    <dbReference type="NCBI Taxonomy" id="3162458"/>
    <lineage>
        <taxon>Bacteria</taxon>
        <taxon>Pseudomonadati</taxon>
        <taxon>Pseudomonadota</taxon>
        <taxon>Gammaproteobacteria</taxon>
        <taxon>Oceanospirillales</taxon>
        <taxon>Pleioneaceae</taxon>
        <taxon>Aliikangiella</taxon>
    </lineage>
</organism>
<keyword evidence="7" id="KW-0479">Metal-binding</keyword>
<gene>
    <name evidence="19" type="ORF">ABVT43_03190</name>
</gene>
<evidence type="ECO:0000256" key="11">
    <source>
        <dbReference type="ARBA" id="ARBA00029597"/>
    </source>
</evidence>
<evidence type="ECO:0000256" key="14">
    <source>
        <dbReference type="RuleBase" id="RU004447"/>
    </source>
</evidence>
<evidence type="ECO:0000259" key="15">
    <source>
        <dbReference type="Pfam" id="PF00675"/>
    </source>
</evidence>
<evidence type="ECO:0000313" key="20">
    <source>
        <dbReference type="Proteomes" id="UP001548189"/>
    </source>
</evidence>
<comment type="cofactor">
    <cofactor evidence="1">
        <name>Zn(2+)</name>
        <dbReference type="ChEBI" id="CHEBI:29105"/>
    </cofactor>
</comment>
<evidence type="ECO:0000313" key="19">
    <source>
        <dbReference type="EMBL" id="MET1254124.1"/>
    </source>
</evidence>
<evidence type="ECO:0000256" key="1">
    <source>
        <dbReference type="ARBA" id="ARBA00001947"/>
    </source>
</evidence>
<dbReference type="Pfam" id="PF00675">
    <property type="entry name" value="Peptidase_M16"/>
    <property type="match status" value="1"/>
</dbReference>